<proteinExistence type="predicted"/>
<evidence type="ECO:0000313" key="2">
    <source>
        <dbReference type="Proteomes" id="UP000323708"/>
    </source>
</evidence>
<dbReference type="Pfam" id="PF06189">
    <property type="entry name" value="5-nucleotidase"/>
    <property type="match status" value="1"/>
</dbReference>
<evidence type="ECO:0000313" key="1">
    <source>
        <dbReference type="EMBL" id="KAA1193042.1"/>
    </source>
</evidence>
<keyword evidence="2" id="KW-1185">Reference proteome</keyword>
<dbReference type="AlphaFoldDB" id="A0A5B0X189"/>
<dbReference type="GO" id="GO:0000287">
    <property type="term" value="F:magnesium ion binding"/>
    <property type="evidence" value="ECO:0007669"/>
    <property type="project" value="InterPro"/>
</dbReference>
<dbReference type="PANTHER" id="PTHR31367:SF5">
    <property type="entry name" value="CYTOSOLIC 5'-NUCLEOTIDASE 1A"/>
    <property type="match status" value="1"/>
</dbReference>
<accession>A0A5B0X189</accession>
<dbReference type="GO" id="GO:0000166">
    <property type="term" value="F:nucleotide binding"/>
    <property type="evidence" value="ECO:0007669"/>
    <property type="project" value="InterPro"/>
</dbReference>
<dbReference type="GO" id="GO:0009117">
    <property type="term" value="P:nucleotide metabolic process"/>
    <property type="evidence" value="ECO:0007669"/>
    <property type="project" value="InterPro"/>
</dbReference>
<gene>
    <name evidence="1" type="ORF">F0M18_04125</name>
</gene>
<dbReference type="PANTHER" id="PTHR31367">
    <property type="entry name" value="CYTOSOLIC 5'-NUCLEOTIDASE 1 FAMILY MEMBER"/>
    <property type="match status" value="1"/>
</dbReference>
<dbReference type="RefSeq" id="WP_149610151.1">
    <property type="nucleotide sequence ID" value="NZ_VTUX01000002.1"/>
</dbReference>
<protein>
    <submittedName>
        <fullName evidence="1">5'-nucleotidase</fullName>
    </submittedName>
</protein>
<dbReference type="Proteomes" id="UP000323708">
    <property type="component" value="Unassembled WGS sequence"/>
</dbReference>
<dbReference type="GO" id="GO:0005737">
    <property type="term" value="C:cytoplasm"/>
    <property type="evidence" value="ECO:0007669"/>
    <property type="project" value="InterPro"/>
</dbReference>
<name>A0A5B0X189_9GAMM</name>
<reference evidence="1 2" key="1">
    <citation type="submission" date="2019-09" db="EMBL/GenBank/DDBJ databases">
        <authorList>
            <person name="Chen X.-Y."/>
        </authorList>
    </citation>
    <scope>NUCLEOTIDE SEQUENCE [LARGE SCALE GENOMIC DNA]</scope>
    <source>
        <strain evidence="1 2">NY5</strain>
    </source>
</reference>
<comment type="caution">
    <text evidence="1">The sequence shown here is derived from an EMBL/GenBank/DDBJ whole genome shotgun (WGS) entry which is preliminary data.</text>
</comment>
<dbReference type="InterPro" id="IPR010394">
    <property type="entry name" value="5-nucleotidase"/>
</dbReference>
<dbReference type="EMBL" id="VTUX01000002">
    <property type="protein sequence ID" value="KAA1193042.1"/>
    <property type="molecule type" value="Genomic_DNA"/>
</dbReference>
<dbReference type="GO" id="GO:0008253">
    <property type="term" value="F:5'-nucleotidase activity"/>
    <property type="evidence" value="ECO:0007669"/>
    <property type="project" value="InterPro"/>
</dbReference>
<organism evidence="1 2">
    <name type="scientific">Pseudohalioglobus sediminis</name>
    <dbReference type="NCBI Taxonomy" id="2606449"/>
    <lineage>
        <taxon>Bacteria</taxon>
        <taxon>Pseudomonadati</taxon>
        <taxon>Pseudomonadota</taxon>
        <taxon>Gammaproteobacteria</taxon>
        <taxon>Cellvibrionales</taxon>
        <taxon>Halieaceae</taxon>
        <taxon>Pseudohalioglobus</taxon>
    </lineage>
</organism>
<sequence length="300" mass="32953">MPETLDDKLVIAISSRALFNLDDSHQVFRSQGLDAYSEYQIAHEDQPLEPGEAFPLVHKLLRLNDLLGPEQQVEVVLLSRNSADTGLRVFNSIEHYDLAINRAAFCGGESPWRYINAFGCKLFLSSEADDVRNALDCGVAAATLISGARQETGNEQLRFAFDGDAVLFSDEAERVYKSEGLEAFTASEKAAARQPLAGGPFKPFLSALHRLQQAFPASEAPIRTALVTARSAPAHERVIRTLRAWNIRIDESIFLGGLDKTEFLRAYQADVFFDDQQTHCASASPHIATGHVPHGVANNS</sequence>